<dbReference type="AlphaFoldDB" id="A0A409WP72"/>
<protein>
    <submittedName>
        <fullName evidence="2">Uncharacterized protein</fullName>
    </submittedName>
</protein>
<keyword evidence="3" id="KW-1185">Reference proteome</keyword>
<dbReference type="Proteomes" id="UP000283269">
    <property type="component" value="Unassembled WGS sequence"/>
</dbReference>
<evidence type="ECO:0000313" key="2">
    <source>
        <dbReference type="EMBL" id="PPQ80308.1"/>
    </source>
</evidence>
<feature type="region of interest" description="Disordered" evidence="1">
    <location>
        <begin position="24"/>
        <end position="52"/>
    </location>
</feature>
<dbReference type="EMBL" id="NHYD01003336">
    <property type="protein sequence ID" value="PPQ80308.1"/>
    <property type="molecule type" value="Genomic_DNA"/>
</dbReference>
<sequence length="118" mass="12680">MIDVKGAPPDYVASTPIELRPQQSNSAAHKAYFTPAPPSENLGTSSGGGQPVVVEDDAAIGTRYQAELLARCARGNHQPVRKFRPCGIITAIFLFPVGLTCLYMDSEKRCTRCGEVLS</sequence>
<proteinExistence type="predicted"/>
<name>A0A409WP72_PSICY</name>
<evidence type="ECO:0000256" key="1">
    <source>
        <dbReference type="SAM" id="MobiDB-lite"/>
    </source>
</evidence>
<dbReference type="InterPro" id="IPR019317">
    <property type="entry name" value="BRI3"/>
</dbReference>
<accession>A0A409WP72</accession>
<evidence type="ECO:0000313" key="3">
    <source>
        <dbReference type="Proteomes" id="UP000283269"/>
    </source>
</evidence>
<comment type="caution">
    <text evidence="2">The sequence shown here is derived from an EMBL/GenBank/DDBJ whole genome shotgun (WGS) entry which is preliminary data.</text>
</comment>
<dbReference type="STRING" id="93625.A0A409WP72"/>
<gene>
    <name evidence="2" type="ORF">CVT25_003657</name>
</gene>
<dbReference type="Pfam" id="PF10164">
    <property type="entry name" value="BRI3"/>
    <property type="match status" value="1"/>
</dbReference>
<dbReference type="OrthoDB" id="2564984at2759"/>
<reference evidence="2 3" key="1">
    <citation type="journal article" date="2018" name="Evol. Lett.">
        <title>Horizontal gene cluster transfer increased hallucinogenic mushroom diversity.</title>
        <authorList>
            <person name="Reynolds H.T."/>
            <person name="Vijayakumar V."/>
            <person name="Gluck-Thaler E."/>
            <person name="Korotkin H.B."/>
            <person name="Matheny P.B."/>
            <person name="Slot J.C."/>
        </authorList>
    </citation>
    <scope>NUCLEOTIDE SEQUENCE [LARGE SCALE GENOMIC DNA]</scope>
    <source>
        <strain evidence="2 3">2631</strain>
    </source>
</reference>
<organism evidence="2 3">
    <name type="scientific">Psilocybe cyanescens</name>
    <dbReference type="NCBI Taxonomy" id="93625"/>
    <lineage>
        <taxon>Eukaryota</taxon>
        <taxon>Fungi</taxon>
        <taxon>Dikarya</taxon>
        <taxon>Basidiomycota</taxon>
        <taxon>Agaricomycotina</taxon>
        <taxon>Agaricomycetes</taxon>
        <taxon>Agaricomycetidae</taxon>
        <taxon>Agaricales</taxon>
        <taxon>Agaricineae</taxon>
        <taxon>Strophariaceae</taxon>
        <taxon>Psilocybe</taxon>
    </lineage>
</organism>
<dbReference type="InParanoid" id="A0A409WP72"/>